<protein>
    <recommendedName>
        <fullName evidence="2">Response regulatory domain-containing protein</fullName>
    </recommendedName>
</protein>
<feature type="modified residue" description="4-aspartylphosphate" evidence="1">
    <location>
        <position position="100"/>
    </location>
</feature>
<dbReference type="EMBL" id="JSWE01000208">
    <property type="protein sequence ID" value="KIE04255.1"/>
    <property type="molecule type" value="Genomic_DNA"/>
</dbReference>
<reference evidence="3 4" key="1">
    <citation type="submission" date="2014-11" db="EMBL/GenBank/DDBJ databases">
        <title>A Rickettsiales Symbiont of Amoebae With Ancient Features.</title>
        <authorList>
            <person name="Schulz F."/>
            <person name="Martijn J."/>
            <person name="Wascher F."/>
            <person name="Kostanjsek R."/>
            <person name="Ettema T.J."/>
            <person name="Horn M."/>
        </authorList>
    </citation>
    <scope>NUCLEOTIDE SEQUENCE [LARGE SCALE GENOMIC DNA]</scope>
    <source>
        <strain evidence="3 4">UWC36</strain>
    </source>
</reference>
<keyword evidence="4" id="KW-1185">Reference proteome</keyword>
<dbReference type="Proteomes" id="UP000031258">
    <property type="component" value="Unassembled WGS sequence"/>
</dbReference>
<evidence type="ECO:0000256" key="1">
    <source>
        <dbReference type="PROSITE-ProRule" id="PRU00169"/>
    </source>
</evidence>
<keyword evidence="1" id="KW-0597">Phosphoprotein</keyword>
<dbReference type="AlphaFoldDB" id="A0A0C1QW79"/>
<gene>
    <name evidence="3" type="ORF">NF27_IP00230</name>
</gene>
<dbReference type="InterPro" id="IPR001789">
    <property type="entry name" value="Sig_transdc_resp-reg_receiver"/>
</dbReference>
<organism evidence="3 4">
    <name type="scientific">Candidatus Jidaibacter acanthamoebae</name>
    <dbReference type="NCBI Taxonomy" id="86105"/>
    <lineage>
        <taxon>Bacteria</taxon>
        <taxon>Pseudomonadati</taxon>
        <taxon>Pseudomonadota</taxon>
        <taxon>Alphaproteobacteria</taxon>
        <taxon>Rickettsiales</taxon>
        <taxon>Candidatus Midichloriaceae</taxon>
        <taxon>Candidatus Jidaibacter</taxon>
    </lineage>
</organism>
<comment type="caution">
    <text evidence="3">The sequence shown here is derived from an EMBL/GenBank/DDBJ whole genome shotgun (WGS) entry which is preliminary data.</text>
</comment>
<name>A0A0C1QW79_9RICK</name>
<evidence type="ECO:0000259" key="2">
    <source>
        <dbReference type="PROSITE" id="PS50110"/>
    </source>
</evidence>
<evidence type="ECO:0000313" key="3">
    <source>
        <dbReference type="EMBL" id="KIE04255.1"/>
    </source>
</evidence>
<dbReference type="STRING" id="86105.NF27_IP00230"/>
<dbReference type="CDD" id="cd00156">
    <property type="entry name" value="REC"/>
    <property type="match status" value="1"/>
</dbReference>
<sequence length="307" mass="36440">MKMIPFSWPTNIIIIDDDAGILEILEPMIEQNHNRLHFFTSPQKALKFIVDHSQLDIPDSIAEYQEYDFSIRELKIDLKKSFKLAENKDKYNLISAIICDYDMPYISGVDLFKQASEFCNARKILLTGRLDPREAIDLKGNLIDDYLEKDYKENFALKLNQKLKDQIKHYFTGLFPSLNSLIKYDPDFYFVGNPLIKEYFYQVCKENNVTECYLIDYTGIYYLINDKKENFIFFVQNNDQLEVMIDEYKDRISDTKLIKKLHSKAYQVVKLENEKIIYPNYNELEKHLYSVSKVIGEQYYISFIKIN</sequence>
<evidence type="ECO:0000313" key="4">
    <source>
        <dbReference type="Proteomes" id="UP000031258"/>
    </source>
</evidence>
<dbReference type="GO" id="GO:0000160">
    <property type="term" value="P:phosphorelay signal transduction system"/>
    <property type="evidence" value="ECO:0007669"/>
    <property type="project" value="InterPro"/>
</dbReference>
<dbReference type="Gene3D" id="3.40.50.2300">
    <property type="match status" value="1"/>
</dbReference>
<proteinExistence type="predicted"/>
<feature type="domain" description="Response regulatory" evidence="2">
    <location>
        <begin position="11"/>
        <end position="164"/>
    </location>
</feature>
<dbReference type="SUPFAM" id="SSF52172">
    <property type="entry name" value="CheY-like"/>
    <property type="match status" value="1"/>
</dbReference>
<dbReference type="PROSITE" id="PS50110">
    <property type="entry name" value="RESPONSE_REGULATORY"/>
    <property type="match status" value="1"/>
</dbReference>
<dbReference type="InterPro" id="IPR011006">
    <property type="entry name" value="CheY-like_superfamily"/>
</dbReference>
<accession>A0A0C1QW79</accession>